<organism evidence="2 3">
    <name type="scientific">Abeliophyllum distichum</name>
    <dbReference type="NCBI Taxonomy" id="126358"/>
    <lineage>
        <taxon>Eukaryota</taxon>
        <taxon>Viridiplantae</taxon>
        <taxon>Streptophyta</taxon>
        <taxon>Embryophyta</taxon>
        <taxon>Tracheophyta</taxon>
        <taxon>Spermatophyta</taxon>
        <taxon>Magnoliopsida</taxon>
        <taxon>eudicotyledons</taxon>
        <taxon>Gunneridae</taxon>
        <taxon>Pentapetalae</taxon>
        <taxon>asterids</taxon>
        <taxon>lamiids</taxon>
        <taxon>Lamiales</taxon>
        <taxon>Oleaceae</taxon>
        <taxon>Forsythieae</taxon>
        <taxon>Abeliophyllum</taxon>
    </lineage>
</organism>
<evidence type="ECO:0000256" key="1">
    <source>
        <dbReference type="SAM" id="MobiDB-lite"/>
    </source>
</evidence>
<protein>
    <submittedName>
        <fullName evidence="2">Uncharacterized protein</fullName>
    </submittedName>
</protein>
<comment type="caution">
    <text evidence="2">The sequence shown here is derived from an EMBL/GenBank/DDBJ whole genome shotgun (WGS) entry which is preliminary data.</text>
</comment>
<feature type="region of interest" description="Disordered" evidence="1">
    <location>
        <begin position="64"/>
        <end position="98"/>
    </location>
</feature>
<gene>
    <name evidence="2" type="ORF">Adt_42363</name>
</gene>
<evidence type="ECO:0000313" key="2">
    <source>
        <dbReference type="EMBL" id="KAL2466512.1"/>
    </source>
</evidence>
<dbReference type="EMBL" id="JBFOLK010000013">
    <property type="protein sequence ID" value="KAL2466512.1"/>
    <property type="molecule type" value="Genomic_DNA"/>
</dbReference>
<evidence type="ECO:0000313" key="3">
    <source>
        <dbReference type="Proteomes" id="UP001604336"/>
    </source>
</evidence>
<reference evidence="3" key="1">
    <citation type="submission" date="2024-07" db="EMBL/GenBank/DDBJ databases">
        <title>Two chromosome-level genome assemblies of Korean endemic species Abeliophyllum distichum and Forsythia ovata (Oleaceae).</title>
        <authorList>
            <person name="Jang H."/>
        </authorList>
    </citation>
    <scope>NUCLEOTIDE SEQUENCE [LARGE SCALE GENOMIC DNA]</scope>
</reference>
<dbReference type="Proteomes" id="UP001604336">
    <property type="component" value="Unassembled WGS sequence"/>
</dbReference>
<proteinExistence type="predicted"/>
<sequence length="137" mass="15604">MLVDDGSTVNILFDSAFNQMEVDHEVTAIFDPLFGFTGDSLIPRGWMTLAVDFGEPRVPHQEIHRIPDSGHPLRLPRSPRKARVEGSARRSHSYTTDNKIPYIERDRQGFVGIKRRQGTCYMNALRKVAKREDIAPL</sequence>
<dbReference type="AlphaFoldDB" id="A0ABD1PRG3"/>
<keyword evidence="3" id="KW-1185">Reference proteome</keyword>
<accession>A0ABD1PRG3</accession>
<name>A0ABD1PRG3_9LAMI</name>